<keyword evidence="7" id="KW-1185">Reference proteome</keyword>
<dbReference type="PANTHER" id="PTHR12151:SF25">
    <property type="entry name" value="LINALOOL DEHYDRATASE_ISOMERASE DOMAIN-CONTAINING PROTEIN"/>
    <property type="match status" value="1"/>
</dbReference>
<dbReference type="EMBL" id="AP021881">
    <property type="protein sequence ID" value="BBP02174.1"/>
    <property type="molecule type" value="Genomic_DNA"/>
</dbReference>
<dbReference type="FunFam" id="3.40.30.10:FF:000013">
    <property type="entry name" value="Blast:Protein SCO1 homolog, mitochondrial"/>
    <property type="match status" value="1"/>
</dbReference>
<gene>
    <name evidence="6" type="ORF">SFSGTM_28820</name>
</gene>
<dbReference type="Pfam" id="PF02630">
    <property type="entry name" value="SCO1-SenC"/>
    <property type="match status" value="1"/>
</dbReference>
<sequence length="193" mass="21521">MHKFWLLLALAGCGPVAPTVVPLKNTVAEDVTGAKYAQAFDLTDHNGRHRALSDFHGKVVAVFFGYTHCPDVCPTTLYDFAQAMTLLGKNANKVQVLFITLDPARDTQDKLAQFVPAFNPNFLGLYTDVEHTSTLAKEFNVYYRQQPVDASGNYAMDHSAFAYIYDADGRLRLRMPYGEVPSDIASDIRQLIR</sequence>
<dbReference type="RefSeq" id="WP_162085845.1">
    <property type="nucleotide sequence ID" value="NZ_AP021881.1"/>
</dbReference>
<evidence type="ECO:0000256" key="2">
    <source>
        <dbReference type="ARBA" id="ARBA00023008"/>
    </source>
</evidence>
<evidence type="ECO:0000259" key="5">
    <source>
        <dbReference type="PROSITE" id="PS51352"/>
    </source>
</evidence>
<evidence type="ECO:0000313" key="7">
    <source>
        <dbReference type="Proteomes" id="UP000463939"/>
    </source>
</evidence>
<evidence type="ECO:0000256" key="4">
    <source>
        <dbReference type="PIRSR" id="PIRSR603782-2"/>
    </source>
</evidence>
<name>A0A809RN22_9PROT</name>
<feature type="binding site" evidence="3">
    <location>
        <position position="158"/>
    </location>
    <ligand>
        <name>Cu cation</name>
        <dbReference type="ChEBI" id="CHEBI:23378"/>
    </ligand>
</feature>
<dbReference type="Proteomes" id="UP000463939">
    <property type="component" value="Chromosome"/>
</dbReference>
<dbReference type="PANTHER" id="PTHR12151">
    <property type="entry name" value="ELECTRON TRANSPORT PROTIN SCO1/SENC FAMILY MEMBER"/>
    <property type="match status" value="1"/>
</dbReference>
<dbReference type="AlphaFoldDB" id="A0A809RN22"/>
<protein>
    <submittedName>
        <fullName evidence="6">Lipoprotein</fullName>
    </submittedName>
</protein>
<keyword evidence="6" id="KW-0449">Lipoprotein</keyword>
<reference evidence="7" key="1">
    <citation type="submission" date="2019-11" db="EMBL/GenBank/DDBJ databases">
        <title>Isolation and characterization of a novel species in the genus Sulfuriferula.</title>
        <authorList>
            <person name="Mochizuki J."/>
            <person name="Kojima H."/>
            <person name="Fukui M."/>
        </authorList>
    </citation>
    <scope>NUCLEOTIDE SEQUENCE [LARGE SCALE GENOMIC DNA]</scope>
    <source>
        <strain evidence="7">SGTM</strain>
    </source>
</reference>
<dbReference type="InterPro" id="IPR003782">
    <property type="entry name" value="SCO1/SenC"/>
</dbReference>
<dbReference type="SUPFAM" id="SSF52833">
    <property type="entry name" value="Thioredoxin-like"/>
    <property type="match status" value="1"/>
</dbReference>
<feature type="domain" description="Thioredoxin" evidence="5">
    <location>
        <begin position="31"/>
        <end position="193"/>
    </location>
</feature>
<proteinExistence type="inferred from homology"/>
<evidence type="ECO:0000256" key="3">
    <source>
        <dbReference type="PIRSR" id="PIRSR603782-1"/>
    </source>
</evidence>
<keyword evidence="2 3" id="KW-0186">Copper</keyword>
<dbReference type="GO" id="GO:0046872">
    <property type="term" value="F:metal ion binding"/>
    <property type="evidence" value="ECO:0007669"/>
    <property type="project" value="UniProtKB-KW"/>
</dbReference>
<dbReference type="PROSITE" id="PS51352">
    <property type="entry name" value="THIOREDOXIN_2"/>
    <property type="match status" value="1"/>
</dbReference>
<comment type="similarity">
    <text evidence="1">Belongs to the SCO1/2 family.</text>
</comment>
<feature type="binding site" evidence="3">
    <location>
        <position position="73"/>
    </location>
    <ligand>
        <name>Cu cation</name>
        <dbReference type="ChEBI" id="CHEBI:23378"/>
    </ligand>
</feature>
<feature type="binding site" evidence="3">
    <location>
        <position position="69"/>
    </location>
    <ligand>
        <name>Cu cation</name>
        <dbReference type="ChEBI" id="CHEBI:23378"/>
    </ligand>
</feature>
<dbReference type="InterPro" id="IPR036249">
    <property type="entry name" value="Thioredoxin-like_sf"/>
</dbReference>
<dbReference type="InterPro" id="IPR013766">
    <property type="entry name" value="Thioredoxin_domain"/>
</dbReference>
<keyword evidence="4" id="KW-1015">Disulfide bond</keyword>
<organism evidence="6 7">
    <name type="scientific">Sulfuriferula nivalis</name>
    <dbReference type="NCBI Taxonomy" id="2675298"/>
    <lineage>
        <taxon>Bacteria</taxon>
        <taxon>Pseudomonadati</taxon>
        <taxon>Pseudomonadota</taxon>
        <taxon>Betaproteobacteria</taxon>
        <taxon>Nitrosomonadales</taxon>
        <taxon>Sulfuricellaceae</taxon>
        <taxon>Sulfuriferula</taxon>
    </lineage>
</organism>
<accession>A0A809RN22</accession>
<evidence type="ECO:0000313" key="6">
    <source>
        <dbReference type="EMBL" id="BBP02174.1"/>
    </source>
</evidence>
<feature type="disulfide bond" description="Redox-active" evidence="4">
    <location>
        <begin position="69"/>
        <end position="73"/>
    </location>
</feature>
<dbReference type="CDD" id="cd02968">
    <property type="entry name" value="SCO"/>
    <property type="match status" value="1"/>
</dbReference>
<dbReference type="KEGG" id="sniv:SFSGTM_28820"/>
<evidence type="ECO:0000256" key="1">
    <source>
        <dbReference type="ARBA" id="ARBA00010996"/>
    </source>
</evidence>
<keyword evidence="3" id="KW-0479">Metal-binding</keyword>
<dbReference type="Gene3D" id="3.40.30.10">
    <property type="entry name" value="Glutaredoxin"/>
    <property type="match status" value="1"/>
</dbReference>